<reference evidence="1 2" key="1">
    <citation type="journal article" date="2016" name="Nat. Commun.">
        <title>Thousands of microbial genomes shed light on interconnected biogeochemical processes in an aquifer system.</title>
        <authorList>
            <person name="Anantharaman K."/>
            <person name="Brown C.T."/>
            <person name="Hug L.A."/>
            <person name="Sharon I."/>
            <person name="Castelle C.J."/>
            <person name="Probst A.J."/>
            <person name="Thomas B.C."/>
            <person name="Singh A."/>
            <person name="Wilkins M.J."/>
            <person name="Karaoz U."/>
            <person name="Brodie E.L."/>
            <person name="Williams K.H."/>
            <person name="Hubbard S.S."/>
            <person name="Banfield J.F."/>
        </authorList>
    </citation>
    <scope>NUCLEOTIDE SEQUENCE [LARGE SCALE GENOMIC DNA]</scope>
</reference>
<proteinExistence type="predicted"/>
<protein>
    <submittedName>
        <fullName evidence="1">Uncharacterized protein</fullName>
    </submittedName>
</protein>
<organism evidence="1 2">
    <name type="scientific">candidate division WWE3 bacterium RIFOXYC1_FULL_39_7</name>
    <dbReference type="NCBI Taxonomy" id="1802643"/>
    <lineage>
        <taxon>Bacteria</taxon>
        <taxon>Katanobacteria</taxon>
    </lineage>
</organism>
<evidence type="ECO:0000313" key="2">
    <source>
        <dbReference type="Proteomes" id="UP000179113"/>
    </source>
</evidence>
<gene>
    <name evidence="1" type="ORF">A2415_05315</name>
</gene>
<dbReference type="AlphaFoldDB" id="A0A1F4WJM9"/>
<evidence type="ECO:0000313" key="1">
    <source>
        <dbReference type="EMBL" id="OGC69538.1"/>
    </source>
</evidence>
<accession>A0A1F4WJM9</accession>
<name>A0A1F4WJM9_UNCKA</name>
<comment type="caution">
    <text evidence="1">The sequence shown here is derived from an EMBL/GenBank/DDBJ whole genome shotgun (WGS) entry which is preliminary data.</text>
</comment>
<sequence length="84" mass="9479">MITVFAYPSSADHDADRNGVELRDARDPNELANIISGREDKQTYLDYKDEKGTPLNLIEAMAYLGAVYDAVAEMFYYDGHPVLF</sequence>
<dbReference type="Proteomes" id="UP000179113">
    <property type="component" value="Unassembled WGS sequence"/>
</dbReference>
<dbReference type="EMBL" id="MEWA01000020">
    <property type="protein sequence ID" value="OGC69538.1"/>
    <property type="molecule type" value="Genomic_DNA"/>
</dbReference>